<keyword evidence="2" id="KW-1185">Reference proteome</keyword>
<comment type="caution">
    <text evidence="1">The sequence shown here is derived from an EMBL/GenBank/DDBJ whole genome shotgun (WGS) entry which is preliminary data.</text>
</comment>
<evidence type="ECO:0000313" key="1">
    <source>
        <dbReference type="EMBL" id="KJV69455.1"/>
    </source>
</evidence>
<sequence length="57" mass="6589">MQNIRHIFDSMDSYIKLYLESVTLLNVSNLSYGINIKPNICICAGYVKKLFNVTLYI</sequence>
<protein>
    <submittedName>
        <fullName evidence="1">Uncharacterized protein</fullName>
    </submittedName>
</protein>
<organism evidence="1 2">
    <name type="scientific">Candidatus Neoehrlichia procyonis str. RAC413</name>
    <dbReference type="NCBI Taxonomy" id="1359163"/>
    <lineage>
        <taxon>Bacteria</taxon>
        <taxon>Pseudomonadati</taxon>
        <taxon>Pseudomonadota</taxon>
        <taxon>Alphaproteobacteria</taxon>
        <taxon>Rickettsiales</taxon>
        <taxon>Anaplasmataceae</taxon>
        <taxon>Candidatus Neoehrlichia</taxon>
    </lineage>
</organism>
<dbReference type="AlphaFoldDB" id="A0A0F3NN18"/>
<gene>
    <name evidence="1" type="ORF">NLO413_0848</name>
</gene>
<evidence type="ECO:0000313" key="2">
    <source>
        <dbReference type="Proteomes" id="UP000033562"/>
    </source>
</evidence>
<name>A0A0F3NN18_9RICK</name>
<dbReference type="EMBL" id="LANX01000001">
    <property type="protein sequence ID" value="KJV69455.1"/>
    <property type="molecule type" value="Genomic_DNA"/>
</dbReference>
<dbReference type="Proteomes" id="UP000033562">
    <property type="component" value="Unassembled WGS sequence"/>
</dbReference>
<accession>A0A0F3NN18</accession>
<reference evidence="1 2" key="1">
    <citation type="submission" date="2015-02" db="EMBL/GenBank/DDBJ databases">
        <title>Genome Sequencing of Rickettsiales.</title>
        <authorList>
            <person name="Daugherty S.C."/>
            <person name="Su Q."/>
            <person name="Abolude K."/>
            <person name="Beier-Sexton M."/>
            <person name="Carlyon J.A."/>
            <person name="Carter R."/>
            <person name="Day N.P."/>
            <person name="Dumler S.J."/>
            <person name="Dyachenko V."/>
            <person name="Godinez A."/>
            <person name="Kurtti T.J."/>
            <person name="Lichay M."/>
            <person name="Mullins K.E."/>
            <person name="Ott S."/>
            <person name="Pappas-Brown V."/>
            <person name="Paris D.H."/>
            <person name="Patel P."/>
            <person name="Richards A.L."/>
            <person name="Sadzewicz L."/>
            <person name="Sears K."/>
            <person name="Seidman D."/>
            <person name="Sengamalay N."/>
            <person name="Stenos J."/>
            <person name="Tallon L.J."/>
            <person name="Vincent G."/>
            <person name="Fraser C.M."/>
            <person name="Munderloh U."/>
            <person name="Dunning-Hotopp J.C."/>
        </authorList>
    </citation>
    <scope>NUCLEOTIDE SEQUENCE [LARGE SCALE GENOMIC DNA]</scope>
    <source>
        <strain evidence="1 2">RAC413</strain>
    </source>
</reference>
<proteinExistence type="predicted"/>